<comment type="caution">
    <text evidence="5">Lacks conserved residue(s) required for the propagation of feature annotation.</text>
</comment>
<feature type="disulfide bond" evidence="5">
    <location>
        <begin position="115"/>
        <end position="142"/>
    </location>
</feature>
<dbReference type="Gene3D" id="2.10.70.10">
    <property type="entry name" value="Complement Module, domain 1"/>
    <property type="match status" value="5"/>
</dbReference>
<name>A0A2G8LMS7_STIJA</name>
<comment type="subcellular location">
    <subcellularLocation>
        <location evidence="1">Virion</location>
    </subcellularLocation>
</comment>
<keyword evidence="3 7" id="KW-0732">Signal</keyword>
<reference evidence="9 10" key="1">
    <citation type="journal article" date="2017" name="PLoS Biol.">
        <title>The sea cucumber genome provides insights into morphological evolution and visceral regeneration.</title>
        <authorList>
            <person name="Zhang X."/>
            <person name="Sun L."/>
            <person name="Yuan J."/>
            <person name="Sun Y."/>
            <person name="Gao Y."/>
            <person name="Zhang L."/>
            <person name="Li S."/>
            <person name="Dai H."/>
            <person name="Hamel J.F."/>
            <person name="Liu C."/>
            <person name="Yu Y."/>
            <person name="Liu S."/>
            <person name="Lin W."/>
            <person name="Guo K."/>
            <person name="Jin S."/>
            <person name="Xu P."/>
            <person name="Storey K.B."/>
            <person name="Huan P."/>
            <person name="Zhang T."/>
            <person name="Zhou Y."/>
            <person name="Zhang J."/>
            <person name="Lin C."/>
            <person name="Li X."/>
            <person name="Xing L."/>
            <person name="Huo D."/>
            <person name="Sun M."/>
            <person name="Wang L."/>
            <person name="Mercier A."/>
            <person name="Li F."/>
            <person name="Yang H."/>
            <person name="Xiang J."/>
        </authorList>
    </citation>
    <scope>NUCLEOTIDE SEQUENCE [LARGE SCALE GENOMIC DNA]</scope>
    <source>
        <strain evidence="9">Shaxun</strain>
        <tissue evidence="9">Muscle</tissue>
    </source>
</reference>
<feature type="disulfide bond" evidence="5">
    <location>
        <begin position="404"/>
        <end position="431"/>
    </location>
</feature>
<evidence type="ECO:0000256" key="6">
    <source>
        <dbReference type="SAM" id="MobiDB-lite"/>
    </source>
</evidence>
<feature type="domain" description="Sushi" evidence="8">
    <location>
        <begin position="85"/>
        <end position="144"/>
    </location>
</feature>
<evidence type="ECO:0000259" key="8">
    <source>
        <dbReference type="PROSITE" id="PS50923"/>
    </source>
</evidence>
<feature type="domain" description="Sushi" evidence="8">
    <location>
        <begin position="377"/>
        <end position="433"/>
    </location>
</feature>
<dbReference type="Pfam" id="PF00084">
    <property type="entry name" value="Sushi"/>
    <property type="match status" value="4"/>
</dbReference>
<feature type="compositionally biased region" description="Low complexity" evidence="6">
    <location>
        <begin position="436"/>
        <end position="451"/>
    </location>
</feature>
<evidence type="ECO:0000256" key="5">
    <source>
        <dbReference type="PROSITE-ProRule" id="PRU00302"/>
    </source>
</evidence>
<feature type="domain" description="Sushi" evidence="8">
    <location>
        <begin position="259"/>
        <end position="317"/>
    </location>
</feature>
<dbReference type="PROSITE" id="PS50923">
    <property type="entry name" value="SUSHI"/>
    <property type="match status" value="4"/>
</dbReference>
<evidence type="ECO:0000313" key="9">
    <source>
        <dbReference type="EMBL" id="PIK61563.1"/>
    </source>
</evidence>
<accession>A0A2G8LMS7</accession>
<evidence type="ECO:0000256" key="7">
    <source>
        <dbReference type="SAM" id="SignalP"/>
    </source>
</evidence>
<evidence type="ECO:0000256" key="2">
    <source>
        <dbReference type="ARBA" id="ARBA00022659"/>
    </source>
</evidence>
<proteinExistence type="predicted"/>
<feature type="chain" id="PRO_5013822563" evidence="7">
    <location>
        <begin position="25"/>
        <end position="470"/>
    </location>
</feature>
<dbReference type="Proteomes" id="UP000230750">
    <property type="component" value="Unassembled WGS sequence"/>
</dbReference>
<keyword evidence="4 5" id="KW-1015">Disulfide bond</keyword>
<dbReference type="AlphaFoldDB" id="A0A2G8LMS7"/>
<feature type="disulfide bond" evidence="5">
    <location>
        <begin position="229"/>
        <end position="256"/>
    </location>
</feature>
<evidence type="ECO:0000313" key="10">
    <source>
        <dbReference type="Proteomes" id="UP000230750"/>
    </source>
</evidence>
<evidence type="ECO:0000256" key="4">
    <source>
        <dbReference type="ARBA" id="ARBA00023157"/>
    </source>
</evidence>
<gene>
    <name evidence="9" type="ORF">BSL78_01488</name>
</gene>
<evidence type="ECO:0000256" key="1">
    <source>
        <dbReference type="ARBA" id="ARBA00004328"/>
    </source>
</evidence>
<protein>
    <submittedName>
        <fullName evidence="9">Putative sushi, von Willebrand factor type A</fullName>
    </submittedName>
</protein>
<organism evidence="9 10">
    <name type="scientific">Stichopus japonicus</name>
    <name type="common">Sea cucumber</name>
    <dbReference type="NCBI Taxonomy" id="307972"/>
    <lineage>
        <taxon>Eukaryota</taxon>
        <taxon>Metazoa</taxon>
        <taxon>Echinodermata</taxon>
        <taxon>Eleutherozoa</taxon>
        <taxon>Echinozoa</taxon>
        <taxon>Holothuroidea</taxon>
        <taxon>Aspidochirotacea</taxon>
        <taxon>Aspidochirotida</taxon>
        <taxon>Stichopodidae</taxon>
        <taxon>Apostichopus</taxon>
    </lineage>
</organism>
<dbReference type="OrthoDB" id="5804959at2759"/>
<dbReference type="InterPro" id="IPR051503">
    <property type="entry name" value="ComplSys_Reg/VirEntry_Med"/>
</dbReference>
<keyword evidence="10" id="KW-1185">Reference proteome</keyword>
<dbReference type="PANTHER" id="PTHR45785:SF2">
    <property type="entry name" value="COMPLEMENT FACTOR H-RELATED"/>
    <property type="match status" value="1"/>
</dbReference>
<dbReference type="InterPro" id="IPR035976">
    <property type="entry name" value="Sushi/SCR/CCP_sf"/>
</dbReference>
<dbReference type="PANTHER" id="PTHR45785">
    <property type="entry name" value="COMPLEMENT FACTOR H-RELATED"/>
    <property type="match status" value="1"/>
</dbReference>
<dbReference type="SMART" id="SM00032">
    <property type="entry name" value="CCP"/>
    <property type="match status" value="7"/>
</dbReference>
<feature type="signal peptide" evidence="7">
    <location>
        <begin position="1"/>
        <end position="24"/>
    </location>
</feature>
<feature type="compositionally biased region" description="Polar residues" evidence="6">
    <location>
        <begin position="453"/>
        <end position="464"/>
    </location>
</feature>
<dbReference type="EMBL" id="MRZV01000029">
    <property type="protein sequence ID" value="PIK61563.1"/>
    <property type="molecule type" value="Genomic_DNA"/>
</dbReference>
<keyword evidence="2 5" id="KW-0768">Sushi</keyword>
<dbReference type="STRING" id="307972.A0A2G8LMS7"/>
<feature type="disulfide bond" evidence="5">
    <location>
        <begin position="261"/>
        <end position="304"/>
    </location>
</feature>
<evidence type="ECO:0000256" key="3">
    <source>
        <dbReference type="ARBA" id="ARBA00022729"/>
    </source>
</evidence>
<feature type="region of interest" description="Disordered" evidence="6">
    <location>
        <begin position="436"/>
        <end position="470"/>
    </location>
</feature>
<feature type="domain" description="Sushi" evidence="8">
    <location>
        <begin position="202"/>
        <end position="258"/>
    </location>
</feature>
<dbReference type="InterPro" id="IPR000436">
    <property type="entry name" value="Sushi_SCR_CCP_dom"/>
</dbReference>
<comment type="caution">
    <text evidence="9">The sequence shown here is derived from an EMBL/GenBank/DDBJ whole genome shotgun (WGS) entry which is preliminary data.</text>
</comment>
<sequence length="470" mass="51025">MFNRRRSNELMMFVSLLVVMRVQTQFRKCIDLIIPHTAESLINKKDCFANHSTVTLSCSVKLGGPPFNTCQNGTWELPSASCDGFTCDPPSVGDSVILTPNKTTYLARETVSFSCGGLNLTGPSDASCGHRWIWDNKQIPVCETFCNVLPEIVNGNVNSTDQIDLGDELDIVCRANYSVPAGEDPFIRCNGEQWSSIPTCYPQCKPLEEPEYGIVSPGLAQGITVNYSCEWGFELNGTRSVECQNATWSVHTTPTCDAKPCFPSFEQQNHLVYEPVNYVYRNGSTVNFSCEGDSRLEGEPFAICLYGNWSNSPDCLESCNVTGVPNSNLTESTLLPDSKSTTVECDNGFTFFEGRSGFDLKCSNGTLSREIPIKCFADCQTVANIPNGHITSSVYHGVTVNISCDPGFLLKGPSTALCDDGYWTPEIVSSCEGLSSSTVGSTTVSTVSDGTPPLTNETTPSRGTSEGFLS</sequence>
<dbReference type="CDD" id="cd00033">
    <property type="entry name" value="CCP"/>
    <property type="match status" value="2"/>
</dbReference>
<dbReference type="SUPFAM" id="SSF57535">
    <property type="entry name" value="Complement control module/SCR domain"/>
    <property type="match status" value="5"/>
</dbReference>